<dbReference type="RefSeq" id="WP_260594568.1">
    <property type="nucleotide sequence ID" value="NZ_CP104003.1"/>
</dbReference>
<accession>A0A9E7R4Z9</accession>
<organism evidence="2 3">
    <name type="scientific">Salinirubellus salinus</name>
    <dbReference type="NCBI Taxonomy" id="1364945"/>
    <lineage>
        <taxon>Archaea</taxon>
        <taxon>Methanobacteriati</taxon>
        <taxon>Methanobacteriota</taxon>
        <taxon>Stenosarchaea group</taxon>
        <taxon>Halobacteria</taxon>
        <taxon>Halobacteriales</taxon>
        <taxon>Natronomonadaceae</taxon>
        <taxon>Salinirubellus</taxon>
    </lineage>
</organism>
<keyword evidence="2" id="KW-0378">Hydrolase</keyword>
<protein>
    <submittedName>
        <fullName evidence="2">Dienelactone hydrolase family protein</fullName>
    </submittedName>
</protein>
<dbReference type="Pfam" id="PF01738">
    <property type="entry name" value="DLH"/>
    <property type="match status" value="1"/>
</dbReference>
<proteinExistence type="predicted"/>
<gene>
    <name evidence="2" type="ORF">N0B31_04085</name>
</gene>
<dbReference type="KEGG" id="ssai:N0B31_04085"/>
<name>A0A9E7R4Z9_9EURY</name>
<evidence type="ECO:0000313" key="2">
    <source>
        <dbReference type="EMBL" id="UWM55468.1"/>
    </source>
</evidence>
<dbReference type="EMBL" id="CP104003">
    <property type="protein sequence ID" value="UWM55468.1"/>
    <property type="molecule type" value="Genomic_DNA"/>
</dbReference>
<reference evidence="2" key="1">
    <citation type="submission" date="2022-09" db="EMBL/GenBank/DDBJ databases">
        <title>Diverse halophilic archaea isolated from saline environments.</title>
        <authorList>
            <person name="Cui H.-L."/>
        </authorList>
    </citation>
    <scope>NUCLEOTIDE SEQUENCE</scope>
    <source>
        <strain evidence="2">ZS-35-S2</strain>
    </source>
</reference>
<evidence type="ECO:0000313" key="3">
    <source>
        <dbReference type="Proteomes" id="UP001057580"/>
    </source>
</evidence>
<feature type="domain" description="Dienelactone hydrolase" evidence="1">
    <location>
        <begin position="84"/>
        <end position="210"/>
    </location>
</feature>
<dbReference type="Gene3D" id="3.40.50.1820">
    <property type="entry name" value="alpha/beta hydrolase"/>
    <property type="match status" value="1"/>
</dbReference>
<dbReference type="InterPro" id="IPR029058">
    <property type="entry name" value="AB_hydrolase_fold"/>
</dbReference>
<dbReference type="GeneID" id="74941573"/>
<keyword evidence="3" id="KW-1185">Reference proteome</keyword>
<sequence length="216" mass="22473">MGAFKRVGGEPPTVSETVLVPGARDVRATVDSPDADACVVACPPHPQMGGTRTDRRLRAVADALAPGVACLRFDYGPWTEGHGEVTDCRNALAWAREAYGDESGERVGLFGYSFGAGVALVAAARESADGTCPAAVSVLAPPDRLNDLDAVGAVPDIACDLQVLYGERDTTVDSGPVVEAAHEHGAEVTALPADHHFVGQDRKVGEAAAAFLRDRL</sequence>
<evidence type="ECO:0000259" key="1">
    <source>
        <dbReference type="Pfam" id="PF01738"/>
    </source>
</evidence>
<dbReference type="InterPro" id="IPR002925">
    <property type="entry name" value="Dienelactn_hydro"/>
</dbReference>
<dbReference type="GO" id="GO:0016787">
    <property type="term" value="F:hydrolase activity"/>
    <property type="evidence" value="ECO:0007669"/>
    <property type="project" value="UniProtKB-KW"/>
</dbReference>
<dbReference type="Proteomes" id="UP001057580">
    <property type="component" value="Chromosome"/>
</dbReference>
<dbReference type="AlphaFoldDB" id="A0A9E7R4Z9"/>
<dbReference type="SUPFAM" id="SSF53474">
    <property type="entry name" value="alpha/beta-Hydrolases"/>
    <property type="match status" value="1"/>
</dbReference>